<evidence type="ECO:0000256" key="9">
    <source>
        <dbReference type="ARBA" id="ARBA00022989"/>
    </source>
</evidence>
<dbReference type="STRING" id="158441.A0A226EZM0"/>
<dbReference type="InterPro" id="IPR045851">
    <property type="entry name" value="AMP-bd_C_sf"/>
</dbReference>
<keyword evidence="9 20" id="KW-1133">Transmembrane helix</keyword>
<dbReference type="OrthoDB" id="288590at2759"/>
<comment type="catalytic activity">
    <reaction evidence="13">
        <text>a very long-chain fatty acid + ATP + CoA = a very long-chain fatty acyl-CoA + AMP + diphosphate</text>
        <dbReference type="Rhea" id="RHEA:54536"/>
        <dbReference type="ChEBI" id="CHEBI:30616"/>
        <dbReference type="ChEBI" id="CHEBI:33019"/>
        <dbReference type="ChEBI" id="CHEBI:57287"/>
        <dbReference type="ChEBI" id="CHEBI:58950"/>
        <dbReference type="ChEBI" id="CHEBI:138261"/>
        <dbReference type="ChEBI" id="CHEBI:456215"/>
    </reaction>
    <physiologicalReaction direction="left-to-right" evidence="13">
        <dbReference type="Rhea" id="RHEA:54537"/>
    </physiologicalReaction>
</comment>
<organism evidence="22 23">
    <name type="scientific">Folsomia candida</name>
    <name type="common">Springtail</name>
    <dbReference type="NCBI Taxonomy" id="158441"/>
    <lineage>
        <taxon>Eukaryota</taxon>
        <taxon>Metazoa</taxon>
        <taxon>Ecdysozoa</taxon>
        <taxon>Arthropoda</taxon>
        <taxon>Hexapoda</taxon>
        <taxon>Collembola</taxon>
        <taxon>Entomobryomorpha</taxon>
        <taxon>Isotomoidea</taxon>
        <taxon>Isotomidae</taxon>
        <taxon>Proisotominae</taxon>
        <taxon>Folsomia</taxon>
    </lineage>
</organism>
<protein>
    <recommendedName>
        <fullName evidence="18">Very long-chain fatty acid transport protein</fullName>
    </recommendedName>
    <alternativeName>
        <fullName evidence="14">Long-chain-fatty-acid--CoA ligase</fullName>
    </alternativeName>
    <alternativeName>
        <fullName evidence="19">Very-long-chain acyl-CoA synthetase</fullName>
    </alternativeName>
</protein>
<accession>A0A226EZM0</accession>
<comment type="function">
    <text evidence="17">Acyl-CoA synthetase required for both the import of long chain fatty acids (LCFAs) (C14-C18) and the activation very long chain fatty acids (VLCFAs) (C20-C26) by esterification of the fatty acids into metabolically active CoA-thioesters for subsequent degradation or incorporation into phospholipids. The transport and fatty acyl-CoA synthetase activities are genetically separable and are thus independent activities. Esterifies VLCFAs in the peroxisome matrix. The VLCFAs are actively transported into peroxisomes by a PXA1-PXA2 heterodimeric transporter in the peroxisomal membrane.</text>
</comment>
<keyword evidence="12" id="KW-0576">Peroxisome</keyword>
<evidence type="ECO:0000256" key="12">
    <source>
        <dbReference type="ARBA" id="ARBA00023140"/>
    </source>
</evidence>
<feature type="domain" description="AMP-dependent synthetase/ligase" evidence="21">
    <location>
        <begin position="109"/>
        <end position="478"/>
    </location>
</feature>
<comment type="subcellular location">
    <subcellularLocation>
        <location evidence="1">Cell membrane</location>
        <topology evidence="1">Multi-pass membrane protein</topology>
    </subcellularLocation>
    <subcellularLocation>
        <location evidence="15">Peroxisome membrane</location>
    </subcellularLocation>
</comment>
<evidence type="ECO:0000256" key="2">
    <source>
        <dbReference type="ARBA" id="ARBA00006432"/>
    </source>
</evidence>
<keyword evidence="4" id="KW-1003">Cell membrane</keyword>
<dbReference type="InterPro" id="IPR020845">
    <property type="entry name" value="AMP-binding_CS"/>
</dbReference>
<evidence type="ECO:0000256" key="10">
    <source>
        <dbReference type="ARBA" id="ARBA00023055"/>
    </source>
</evidence>
<keyword evidence="3" id="KW-0813">Transport</keyword>
<evidence type="ECO:0000256" key="11">
    <source>
        <dbReference type="ARBA" id="ARBA00023136"/>
    </source>
</evidence>
<evidence type="ECO:0000256" key="7">
    <source>
        <dbReference type="ARBA" id="ARBA00022741"/>
    </source>
</evidence>
<dbReference type="GO" id="GO:0005324">
    <property type="term" value="F:long-chain fatty acid transmembrane transporter activity"/>
    <property type="evidence" value="ECO:0007669"/>
    <property type="project" value="TreeGrafter"/>
</dbReference>
<dbReference type="AlphaFoldDB" id="A0A226EZM0"/>
<dbReference type="FunFam" id="3.30.300.30:FF:000020">
    <property type="entry name" value="Long-chain fatty acid transporter"/>
    <property type="match status" value="1"/>
</dbReference>
<dbReference type="Proteomes" id="UP000198287">
    <property type="component" value="Unassembled WGS sequence"/>
</dbReference>
<dbReference type="PANTHER" id="PTHR43107">
    <property type="entry name" value="LONG-CHAIN FATTY ACID TRANSPORT PROTEIN"/>
    <property type="match status" value="1"/>
</dbReference>
<keyword evidence="23" id="KW-1185">Reference proteome</keyword>
<gene>
    <name evidence="22" type="ORF">Fcan01_03348</name>
</gene>
<evidence type="ECO:0000313" key="22">
    <source>
        <dbReference type="EMBL" id="OXA63019.1"/>
    </source>
</evidence>
<dbReference type="OMA" id="PVQILRC"/>
<dbReference type="InterPro" id="IPR000873">
    <property type="entry name" value="AMP-dep_synth/lig_dom"/>
</dbReference>
<keyword evidence="7" id="KW-0547">Nucleotide-binding</keyword>
<dbReference type="GO" id="GO:0005886">
    <property type="term" value="C:plasma membrane"/>
    <property type="evidence" value="ECO:0007669"/>
    <property type="project" value="UniProtKB-SubCell"/>
</dbReference>
<name>A0A226EZM0_FOLCA</name>
<evidence type="ECO:0000256" key="19">
    <source>
        <dbReference type="ARBA" id="ARBA00078285"/>
    </source>
</evidence>
<evidence type="ECO:0000256" key="8">
    <source>
        <dbReference type="ARBA" id="ARBA00022840"/>
    </source>
</evidence>
<comment type="similarity">
    <text evidence="2">Belongs to the ATP-dependent AMP-binding enzyme family.</text>
</comment>
<dbReference type="GO" id="GO:0005789">
    <property type="term" value="C:endoplasmic reticulum membrane"/>
    <property type="evidence" value="ECO:0007669"/>
    <property type="project" value="TreeGrafter"/>
</dbReference>
<evidence type="ECO:0000313" key="23">
    <source>
        <dbReference type="Proteomes" id="UP000198287"/>
    </source>
</evidence>
<dbReference type="Gene3D" id="3.30.300.30">
    <property type="match status" value="1"/>
</dbReference>
<dbReference type="Gene3D" id="3.40.50.12780">
    <property type="entry name" value="N-terminal domain of ligase-like"/>
    <property type="match status" value="1"/>
</dbReference>
<evidence type="ECO:0000256" key="3">
    <source>
        <dbReference type="ARBA" id="ARBA00022448"/>
    </source>
</evidence>
<evidence type="ECO:0000256" key="14">
    <source>
        <dbReference type="ARBA" id="ARBA00041297"/>
    </source>
</evidence>
<dbReference type="GO" id="GO:0004467">
    <property type="term" value="F:long-chain fatty acid-CoA ligase activity"/>
    <property type="evidence" value="ECO:0007669"/>
    <property type="project" value="TreeGrafter"/>
</dbReference>
<evidence type="ECO:0000256" key="17">
    <source>
        <dbReference type="ARBA" id="ARBA00060276"/>
    </source>
</evidence>
<evidence type="ECO:0000256" key="1">
    <source>
        <dbReference type="ARBA" id="ARBA00004651"/>
    </source>
</evidence>
<evidence type="ECO:0000259" key="21">
    <source>
        <dbReference type="Pfam" id="PF00501"/>
    </source>
</evidence>
<evidence type="ECO:0000256" key="15">
    <source>
        <dbReference type="ARBA" id="ARBA00046271"/>
    </source>
</evidence>
<evidence type="ECO:0000256" key="18">
    <source>
        <dbReference type="ARBA" id="ARBA00068795"/>
    </source>
</evidence>
<dbReference type="GO" id="GO:0005524">
    <property type="term" value="F:ATP binding"/>
    <property type="evidence" value="ECO:0007669"/>
    <property type="project" value="UniProtKB-KW"/>
</dbReference>
<proteinExistence type="inferred from homology"/>
<comment type="catalytic activity">
    <reaction evidence="16">
        <text>tetracosanoate + ATP + CoA = tetracosanoyl-CoA + AMP + diphosphate</text>
        <dbReference type="Rhea" id="RHEA:33639"/>
        <dbReference type="ChEBI" id="CHEBI:30616"/>
        <dbReference type="ChEBI" id="CHEBI:31014"/>
        <dbReference type="ChEBI" id="CHEBI:33019"/>
        <dbReference type="ChEBI" id="CHEBI:57287"/>
        <dbReference type="ChEBI" id="CHEBI:65052"/>
        <dbReference type="ChEBI" id="CHEBI:456215"/>
    </reaction>
    <physiologicalReaction direction="left-to-right" evidence="16">
        <dbReference type="Rhea" id="RHEA:33640"/>
    </physiologicalReaction>
</comment>
<dbReference type="Pfam" id="PF00501">
    <property type="entry name" value="AMP-binding"/>
    <property type="match status" value="1"/>
</dbReference>
<evidence type="ECO:0000256" key="5">
    <source>
        <dbReference type="ARBA" id="ARBA00022598"/>
    </source>
</evidence>
<dbReference type="PROSITE" id="PS00455">
    <property type="entry name" value="AMP_BINDING"/>
    <property type="match status" value="1"/>
</dbReference>
<reference evidence="22 23" key="1">
    <citation type="submission" date="2015-12" db="EMBL/GenBank/DDBJ databases">
        <title>The genome of Folsomia candida.</title>
        <authorList>
            <person name="Faddeeva A."/>
            <person name="Derks M.F."/>
            <person name="Anvar Y."/>
            <person name="Smit S."/>
            <person name="Van Straalen N."/>
            <person name="Roelofs D."/>
        </authorList>
    </citation>
    <scope>NUCLEOTIDE SEQUENCE [LARGE SCALE GENOMIC DNA]</scope>
    <source>
        <strain evidence="22 23">VU population</strain>
        <tissue evidence="22">Whole body</tissue>
    </source>
</reference>
<dbReference type="GO" id="GO:0044539">
    <property type="term" value="P:long-chain fatty acid import into cell"/>
    <property type="evidence" value="ECO:0007669"/>
    <property type="project" value="TreeGrafter"/>
</dbReference>
<feature type="transmembrane region" description="Helical" evidence="20">
    <location>
        <begin position="48"/>
        <end position="65"/>
    </location>
</feature>
<evidence type="ECO:0000256" key="13">
    <source>
        <dbReference type="ARBA" id="ARBA00036527"/>
    </source>
</evidence>
<dbReference type="EMBL" id="LNIX01000001">
    <property type="protein sequence ID" value="OXA63019.1"/>
    <property type="molecule type" value="Genomic_DNA"/>
</dbReference>
<keyword evidence="5" id="KW-0436">Ligase</keyword>
<dbReference type="PANTHER" id="PTHR43107:SF15">
    <property type="entry name" value="FATTY ACID TRANSPORT PROTEIN 3, ISOFORM A"/>
    <property type="match status" value="1"/>
</dbReference>
<dbReference type="GO" id="GO:0005778">
    <property type="term" value="C:peroxisomal membrane"/>
    <property type="evidence" value="ECO:0007669"/>
    <property type="project" value="UniProtKB-SubCell"/>
</dbReference>
<sequence length="684" mass="77236">MWHSPFQSFFRLHSEVEYIFNCTETFKIMDFNQIWVWFQNFAVVPSNWGYLLLGVIGVWILYKFIRNPRRFLCILRTIPRDFGVLPTLLCLKRDLRKFQNGNYTIFKAFDHVVKRDPKKTLIYFEDFKMTTEEVQQLSYRVANYFKSLGFKKGDTVGIFMDNCAEYAALWLGLSRIGVVSALINYNLRLKPLKHCIEAVNCKAVIFSADLSDALKELMETLGALAGDPTLYYFVDGSQVSRATSEIQSPKCSLSFVPDLNQLLQNVHAAPPLVSESLGFNDRAMFIFTSGTTGLPKAASIKHSRLFLMGTSCYYVSSLGREDVMYTSLPLYHGSGTMFGTGITLIYGTSQVIRKKFSASSFWSDCIKYKVTAAQYIGETCRYILAQPPSSLDKAHTVRVMFGNGLRSEIWGSFVTRFGVKIRECYGSTEGNCGMANMDDKLGAVGFVPIWAPNVLPLRLIKVDEETGEPIRDPKTGFVYKCGQDEPGELVGRIIKKNPMTDFEGYADKSSTGGKILENAFRKGDSWFRSGDVLVQDELGYFFFRDRKGDTFRWKGENCSTAEVESIISTISGLKGTTVFGVEVPGTDGRAGMAVMSDPENSLDLHQLAIGVIKSLPSYARPLFLRILTTEIEMTGTYKLKKNEYQKSGFNLNLIQDKVYFFNGKQYLQMDKQMHEDIISGKIRV</sequence>
<dbReference type="SUPFAM" id="SSF56801">
    <property type="entry name" value="Acetyl-CoA synthetase-like"/>
    <property type="match status" value="1"/>
</dbReference>
<dbReference type="InterPro" id="IPR042099">
    <property type="entry name" value="ANL_N_sf"/>
</dbReference>
<keyword evidence="11 20" id="KW-0472">Membrane</keyword>
<keyword evidence="6 20" id="KW-0812">Transmembrane</keyword>
<evidence type="ECO:0000256" key="16">
    <source>
        <dbReference type="ARBA" id="ARBA00048666"/>
    </source>
</evidence>
<comment type="caution">
    <text evidence="22">The sequence shown here is derived from an EMBL/GenBank/DDBJ whole genome shotgun (WGS) entry which is preliminary data.</text>
</comment>
<evidence type="ECO:0000256" key="4">
    <source>
        <dbReference type="ARBA" id="ARBA00022475"/>
    </source>
</evidence>
<keyword evidence="8" id="KW-0067">ATP-binding</keyword>
<dbReference type="FunFam" id="3.40.50.12780:FF:000019">
    <property type="entry name" value="Long-chain fatty acid transporter"/>
    <property type="match status" value="1"/>
</dbReference>
<evidence type="ECO:0000256" key="6">
    <source>
        <dbReference type="ARBA" id="ARBA00022692"/>
    </source>
</evidence>
<keyword evidence="10" id="KW-0445">Lipid transport</keyword>
<evidence type="ECO:0000256" key="20">
    <source>
        <dbReference type="SAM" id="Phobius"/>
    </source>
</evidence>